<reference evidence="1 2" key="2">
    <citation type="submission" date="2020-02" db="EMBL/GenBank/DDBJ databases">
        <title>The new genus of Enterobacteriales.</title>
        <authorList>
            <person name="Kim I.S."/>
        </authorList>
    </citation>
    <scope>NUCLEOTIDE SEQUENCE [LARGE SCALE GENOMIC DNA]</scope>
    <source>
        <strain evidence="1 2">SAP-6</strain>
    </source>
</reference>
<dbReference type="Proteomes" id="UP000461443">
    <property type="component" value="Unassembled WGS sequence"/>
</dbReference>
<proteinExistence type="predicted"/>
<organism evidence="1 2">
    <name type="scientific">Acerihabitans arboris</name>
    <dbReference type="NCBI Taxonomy" id="2691583"/>
    <lineage>
        <taxon>Bacteria</taxon>
        <taxon>Pseudomonadati</taxon>
        <taxon>Pseudomonadota</taxon>
        <taxon>Gammaproteobacteria</taxon>
        <taxon>Enterobacterales</taxon>
        <taxon>Pectobacteriaceae</taxon>
        <taxon>Acerihabitans</taxon>
    </lineage>
</organism>
<reference evidence="1 2" key="1">
    <citation type="submission" date="2019-12" db="EMBL/GenBank/DDBJ databases">
        <authorList>
            <person name="Lee S.D."/>
        </authorList>
    </citation>
    <scope>NUCLEOTIDE SEQUENCE [LARGE SCALE GENOMIC DNA]</scope>
    <source>
        <strain evidence="1 2">SAP-6</strain>
    </source>
</reference>
<evidence type="ECO:0000313" key="1">
    <source>
        <dbReference type="EMBL" id="NDL65870.1"/>
    </source>
</evidence>
<dbReference type="EMBL" id="WUBS01000024">
    <property type="protein sequence ID" value="NDL65870.1"/>
    <property type="molecule type" value="Genomic_DNA"/>
</dbReference>
<name>A0A845SLS6_9GAMM</name>
<evidence type="ECO:0000313" key="2">
    <source>
        <dbReference type="Proteomes" id="UP000461443"/>
    </source>
</evidence>
<protein>
    <submittedName>
        <fullName evidence="1">Uncharacterized protein</fullName>
    </submittedName>
</protein>
<dbReference type="RefSeq" id="WP_162368584.1">
    <property type="nucleotide sequence ID" value="NZ_WUBS01000024.1"/>
</dbReference>
<sequence>MVKIYHQAGHNTVWNVKSFKEDGVGDGIIFSPVHEECSKIESKDLKIRTSSYFDPQFYLPSSGKNKFKSYDFFPNTISKSGFKTVDFTSIAMDAARACVSFQVRNNFSGIIIPARFFEQMERNYIEKQDEHYVVPFLRAIEESDEISENKPIWLTLPLTSHMVMSDSYRKELLNWVTSYSQINGVYLFCQFERNTKQITDSLFIINYMEMIKILQDADLDIIVGYCNTEAFLYSALPNIGITIGTFENTRMFSLDKFVVTDEERRGPKARIYLPGLLNWVELDVAKMIRNRVPAIWDKIYKATDYSEEALDSPKTPTFNSPGLYYHYFKIFSKQISQISTFSSIRERCDFIEKQIKVAIENYEALRARRTVFDTHGGPDHLSPWLNAINEISISHR</sequence>
<dbReference type="AlphaFoldDB" id="A0A845SLS6"/>
<accession>A0A845SLS6</accession>
<keyword evidence="2" id="KW-1185">Reference proteome</keyword>
<gene>
    <name evidence="1" type="ORF">GRH90_24370</name>
</gene>
<comment type="caution">
    <text evidence="1">The sequence shown here is derived from an EMBL/GenBank/DDBJ whole genome shotgun (WGS) entry which is preliminary data.</text>
</comment>